<evidence type="ECO:0000313" key="8">
    <source>
        <dbReference type="EMBL" id="MBO1318665.1"/>
    </source>
</evidence>
<dbReference type="PANTHER" id="PTHR30250:SF26">
    <property type="entry name" value="PSMA PROTEIN"/>
    <property type="match status" value="1"/>
</dbReference>
<feature type="transmembrane region" description="Helical" evidence="6">
    <location>
        <begin position="419"/>
        <end position="440"/>
    </location>
</feature>
<dbReference type="EMBL" id="JAFREP010000006">
    <property type="protein sequence ID" value="MBO1318665.1"/>
    <property type="molecule type" value="Genomic_DNA"/>
</dbReference>
<dbReference type="Proteomes" id="UP000664417">
    <property type="component" value="Unassembled WGS sequence"/>
</dbReference>
<evidence type="ECO:0000313" key="9">
    <source>
        <dbReference type="Proteomes" id="UP000664417"/>
    </source>
</evidence>
<evidence type="ECO:0000256" key="6">
    <source>
        <dbReference type="SAM" id="Phobius"/>
    </source>
</evidence>
<dbReference type="PANTHER" id="PTHR30250">
    <property type="entry name" value="PST FAMILY PREDICTED COLANIC ACID TRANSPORTER"/>
    <property type="match status" value="1"/>
</dbReference>
<feature type="transmembrane region" description="Helical" evidence="6">
    <location>
        <begin position="231"/>
        <end position="256"/>
    </location>
</feature>
<evidence type="ECO:0000256" key="5">
    <source>
        <dbReference type="ARBA" id="ARBA00023136"/>
    </source>
</evidence>
<dbReference type="InterPro" id="IPR050833">
    <property type="entry name" value="Poly_Biosynth_Transport"/>
</dbReference>
<feature type="transmembrane region" description="Helical" evidence="6">
    <location>
        <begin position="350"/>
        <end position="374"/>
    </location>
</feature>
<evidence type="ECO:0000256" key="1">
    <source>
        <dbReference type="ARBA" id="ARBA00004651"/>
    </source>
</evidence>
<feature type="transmembrane region" description="Helical" evidence="6">
    <location>
        <begin position="386"/>
        <end position="407"/>
    </location>
</feature>
<feature type="transmembrane region" description="Helical" evidence="6">
    <location>
        <begin position="452"/>
        <end position="472"/>
    </location>
</feature>
<feature type="transmembrane region" description="Helical" evidence="6">
    <location>
        <begin position="478"/>
        <end position="500"/>
    </location>
</feature>
<comment type="subcellular location">
    <subcellularLocation>
        <location evidence="1">Cell membrane</location>
        <topology evidence="1">Multi-pass membrane protein</topology>
    </subcellularLocation>
</comment>
<keyword evidence="4 6" id="KW-1133">Transmembrane helix</keyword>
<dbReference type="GO" id="GO:0005886">
    <property type="term" value="C:plasma membrane"/>
    <property type="evidence" value="ECO:0007669"/>
    <property type="project" value="UniProtKB-SubCell"/>
</dbReference>
<keyword evidence="2" id="KW-1003">Cell membrane</keyword>
<feature type="transmembrane region" description="Helical" evidence="6">
    <location>
        <begin position="81"/>
        <end position="114"/>
    </location>
</feature>
<accession>A0A8J7U0R8</accession>
<protein>
    <recommendedName>
        <fullName evidence="10">Polysaccharide biosynthesis protein</fullName>
    </recommendedName>
</protein>
<feature type="transmembrane region" description="Helical" evidence="6">
    <location>
        <begin position="126"/>
        <end position="145"/>
    </location>
</feature>
<keyword evidence="3 6" id="KW-0812">Transmembrane</keyword>
<feature type="transmembrane region" description="Helical" evidence="6">
    <location>
        <begin position="187"/>
        <end position="210"/>
    </location>
</feature>
<feature type="transmembrane region" description="Helical" evidence="6">
    <location>
        <begin position="308"/>
        <end position="330"/>
    </location>
</feature>
<proteinExistence type="predicted"/>
<dbReference type="AlphaFoldDB" id="A0A8J7U0R8"/>
<gene>
    <name evidence="7" type="ORF">J3U88_02715</name>
    <name evidence="8" type="ORF">J3U88_09355</name>
</gene>
<organism evidence="7 9">
    <name type="scientific">Acanthopleuribacter pedis</name>
    <dbReference type="NCBI Taxonomy" id="442870"/>
    <lineage>
        <taxon>Bacteria</taxon>
        <taxon>Pseudomonadati</taxon>
        <taxon>Acidobacteriota</taxon>
        <taxon>Holophagae</taxon>
        <taxon>Acanthopleuribacterales</taxon>
        <taxon>Acanthopleuribacteraceae</taxon>
        <taxon>Acanthopleuribacter</taxon>
    </lineage>
</organism>
<evidence type="ECO:0000256" key="4">
    <source>
        <dbReference type="ARBA" id="ARBA00022989"/>
    </source>
</evidence>
<evidence type="ECO:0000256" key="2">
    <source>
        <dbReference type="ARBA" id="ARBA00022475"/>
    </source>
</evidence>
<feature type="transmembrane region" description="Helical" evidence="6">
    <location>
        <begin position="12"/>
        <end position="33"/>
    </location>
</feature>
<name>A0A8J7U0R8_9BACT</name>
<dbReference type="EMBL" id="JAFREP010000002">
    <property type="protein sequence ID" value="MBO1317358.1"/>
    <property type="molecule type" value="Genomic_DNA"/>
</dbReference>
<evidence type="ECO:0000313" key="7">
    <source>
        <dbReference type="EMBL" id="MBO1317358.1"/>
    </source>
</evidence>
<evidence type="ECO:0008006" key="10">
    <source>
        <dbReference type="Google" id="ProtNLM"/>
    </source>
</evidence>
<evidence type="ECO:0000256" key="3">
    <source>
        <dbReference type="ARBA" id="ARBA00022692"/>
    </source>
</evidence>
<reference evidence="7" key="1">
    <citation type="submission" date="2021-03" db="EMBL/GenBank/DDBJ databases">
        <authorList>
            <person name="Wang G."/>
        </authorList>
    </citation>
    <scope>NUCLEOTIDE SEQUENCE</scope>
    <source>
        <strain evidence="7">KCTC 12899</strain>
    </source>
</reference>
<sequence>MGELRHNLLRVIANFGRFGANLVFGLLLVRLLLQFGGEVYSVVILLGTTIGYFRLFPDVVQQSIIHELVSAYHREEEPEALVSVFAAAIRVGLITAGVMVLGIVLFVALLHAVFDIPPALHGAARFMALCIGLQTVAVALSAPSFNMLNVWERFAEVNTWMVAQRVTFPSAALAVTFMDLSGEADRIVAYGFLSTLLFLGVLLAAVIRVHRREPRLRLFHPEYETAVVKRMLLLGGWNTAANVALMVQTVFSSVLMNRFFGLTANGMFGLALQLGNYVRIIAHGMAGGLDTISARFGVAHGDEGIRKLLYYAGLAHTWAVMSVFPLLMLYPQQILQLWIGPAEANPEIDYGLTANLIRLFAFGAMFTGIADGWIKLLIGAGRAAGYARALLLITGFGIPASLLLALFGPEWLRFYSLSFPYTLFYPCLGLPAFVYVLARWSGSRPAQILAPLARVLGPVSCGVAGLFAVRALALPAPWGFLLAVAAHLGLYALSSWFLLVDAGLRGRIQKRVLARFTSGTDQAG</sequence>
<keyword evidence="9" id="KW-1185">Reference proteome</keyword>
<dbReference type="RefSeq" id="WP_207856595.1">
    <property type="nucleotide sequence ID" value="NZ_JAFREP010000002.1"/>
</dbReference>
<comment type="caution">
    <text evidence="7">The sequence shown here is derived from an EMBL/GenBank/DDBJ whole genome shotgun (WGS) entry which is preliminary data.</text>
</comment>
<keyword evidence="5 6" id="KW-0472">Membrane</keyword>
<feature type="transmembrane region" description="Helical" evidence="6">
    <location>
        <begin position="39"/>
        <end position="60"/>
    </location>
</feature>